<dbReference type="AlphaFoldDB" id="A0A1J7J2U5"/>
<evidence type="ECO:0000256" key="1">
    <source>
        <dbReference type="RuleBase" id="RU004560"/>
    </source>
</evidence>
<evidence type="ECO:0000313" key="5">
    <source>
        <dbReference type="Proteomes" id="UP000182658"/>
    </source>
</evidence>
<reference evidence="4 5" key="1">
    <citation type="submission" date="2016-10" db="EMBL/GenBank/DDBJ databases">
        <title>Draft genome sequence of Coniochaeta ligniaria NRRL30616, a lignocellulolytic fungus for bioabatement of inhibitors in plant biomass hydrolysates.</title>
        <authorList>
            <consortium name="DOE Joint Genome Institute"/>
            <person name="Jimenez D.J."/>
            <person name="Hector R.E."/>
            <person name="Riley R."/>
            <person name="Sun H."/>
            <person name="Grigoriev I.V."/>
            <person name="Van Elsas J.D."/>
            <person name="Nichols N.N."/>
        </authorList>
    </citation>
    <scope>NUCLEOTIDE SEQUENCE [LARGE SCALE GENOMIC DNA]</scope>
    <source>
        <strain evidence="4 5">NRRL 30616</strain>
    </source>
</reference>
<dbReference type="InterPro" id="IPR046707">
    <property type="entry name" value="DUF6780"/>
</dbReference>
<evidence type="ECO:0000256" key="2">
    <source>
        <dbReference type="SAM" id="MobiDB-lite"/>
    </source>
</evidence>
<protein>
    <recommendedName>
        <fullName evidence="3">Septin-type G domain-containing protein</fullName>
    </recommendedName>
</protein>
<dbReference type="Gene3D" id="3.40.50.300">
    <property type="entry name" value="P-loop containing nucleotide triphosphate hydrolases"/>
    <property type="match status" value="1"/>
</dbReference>
<dbReference type="STRING" id="1408157.A0A1J7J2U5"/>
<gene>
    <name evidence="4" type="ORF">CONLIGDRAFT_640879</name>
</gene>
<proteinExistence type="inferred from homology"/>
<dbReference type="Proteomes" id="UP000182658">
    <property type="component" value="Unassembled WGS sequence"/>
</dbReference>
<dbReference type="GO" id="GO:0005525">
    <property type="term" value="F:GTP binding"/>
    <property type="evidence" value="ECO:0007669"/>
    <property type="project" value="UniProtKB-KW"/>
</dbReference>
<dbReference type="PANTHER" id="PTHR18884">
    <property type="entry name" value="SEPTIN"/>
    <property type="match status" value="1"/>
</dbReference>
<keyword evidence="1" id="KW-0342">GTP-binding</keyword>
<dbReference type="Pfam" id="PF20571">
    <property type="entry name" value="DUF6780"/>
    <property type="match status" value="1"/>
</dbReference>
<dbReference type="OrthoDB" id="4150765at2759"/>
<feature type="compositionally biased region" description="Low complexity" evidence="2">
    <location>
        <begin position="72"/>
        <end position="86"/>
    </location>
</feature>
<feature type="compositionally biased region" description="Basic and acidic residues" evidence="2">
    <location>
        <begin position="58"/>
        <end position="71"/>
    </location>
</feature>
<feature type="compositionally biased region" description="Basic and acidic residues" evidence="2">
    <location>
        <begin position="87"/>
        <end position="96"/>
    </location>
</feature>
<feature type="domain" description="Septin-type G" evidence="3">
    <location>
        <begin position="225"/>
        <end position="550"/>
    </location>
</feature>
<keyword evidence="1" id="KW-0547">Nucleotide-binding</keyword>
<dbReference type="SUPFAM" id="SSF52540">
    <property type="entry name" value="P-loop containing nucleoside triphosphate hydrolases"/>
    <property type="match status" value="1"/>
</dbReference>
<feature type="region of interest" description="Disordered" evidence="2">
    <location>
        <begin position="1"/>
        <end position="30"/>
    </location>
</feature>
<dbReference type="PROSITE" id="PS51719">
    <property type="entry name" value="G_SEPTIN"/>
    <property type="match status" value="1"/>
</dbReference>
<feature type="region of interest" description="Disordered" evidence="2">
    <location>
        <begin position="56"/>
        <end position="143"/>
    </location>
</feature>
<comment type="similarity">
    <text evidence="1">Belongs to the TRAFAC class TrmE-Era-EngA-EngB-Septin-like GTPase superfamily. Septin GTPase family.</text>
</comment>
<name>A0A1J7J2U5_9PEZI</name>
<organism evidence="4 5">
    <name type="scientific">Coniochaeta ligniaria NRRL 30616</name>
    <dbReference type="NCBI Taxonomy" id="1408157"/>
    <lineage>
        <taxon>Eukaryota</taxon>
        <taxon>Fungi</taxon>
        <taxon>Dikarya</taxon>
        <taxon>Ascomycota</taxon>
        <taxon>Pezizomycotina</taxon>
        <taxon>Sordariomycetes</taxon>
        <taxon>Sordariomycetidae</taxon>
        <taxon>Coniochaetales</taxon>
        <taxon>Coniochaetaceae</taxon>
        <taxon>Coniochaeta</taxon>
    </lineage>
</organism>
<sequence length="766" mass="83003">MRPLPGDDAFARPRPADNDSPSAFPLTHQHTGPQMTYVLADESTVDVALEHASAILQRSREPRKAHSHESADASSSSALSASSSAADNDKNVKDGARPSSSKNPVEALRHHDDDVLSMASRPESPSCVRTCGASNPSQPMTPLMFGTPGPMSAMSSVSSRRNSFTGSFSEDLMHSQVLSVDGSGDADKEPAPGAPNMMDSGSAPQLIMPSIKMPSRRPFTETGKAMGRLKVLIAGDSGIGKTSLIKAIVQSCNHIVHVDPIAPSSMSLVPRCETPLPARRGSRRRASRSDIGTSQITEVFASTKPYPEWWSELDDSRILKRRKSMEDAVLDRNICFVDTPGYSSAQSAMETISRVVQYVESHLHRMSSNSLPDGDILNLVGGDGGVQVDAVFYMVSNRRQPLPSPLYPLRQTNPPHLGLKPVDIEYLRQLAPLTNIVILLAQSDLLTQDQIALSKQQIERQLQEAGIKPFAFKALATAEQQYPYAISSALGSDHDNMDASLLMSADYVQPLIPTELAALVEQVFSQDGTSWLRHSAARKYLQWRKAETPTPPSSRPLELYNSPLLGSNNNSLENSYTQRTTPLASQILTPSLGATGSFALARVADHTQREERLAQIRLANWAGELQKSLANERARYEALARGERAVWLTERLNECVLDGTLVPVTSGRRGEKSGGEKRAGRGRRFGLPGDAALVGLPGGGTGTHQDPLGLLEVVADLRRRGVVVLEVVGSIGVLGGVAVWVCRHYGQGSAYQWALAEWERLWAGVR</sequence>
<dbReference type="InParanoid" id="A0A1J7J2U5"/>
<dbReference type="EMBL" id="KV875094">
    <property type="protein sequence ID" value="OIW33789.1"/>
    <property type="molecule type" value="Genomic_DNA"/>
</dbReference>
<dbReference type="Pfam" id="PF00735">
    <property type="entry name" value="Septin"/>
    <property type="match status" value="1"/>
</dbReference>
<feature type="region of interest" description="Disordered" evidence="2">
    <location>
        <begin position="180"/>
        <end position="206"/>
    </location>
</feature>
<accession>A0A1J7J2U5</accession>
<dbReference type="InterPro" id="IPR030379">
    <property type="entry name" value="G_SEPTIN_dom"/>
</dbReference>
<keyword evidence="5" id="KW-1185">Reference proteome</keyword>
<evidence type="ECO:0000259" key="3">
    <source>
        <dbReference type="PROSITE" id="PS51719"/>
    </source>
</evidence>
<evidence type="ECO:0000313" key="4">
    <source>
        <dbReference type="EMBL" id="OIW33789.1"/>
    </source>
</evidence>
<dbReference type="InterPro" id="IPR027417">
    <property type="entry name" value="P-loop_NTPase"/>
</dbReference>